<organism evidence="1 2">
    <name type="scientific">Drouetiella hepatica Uher 2000/2452</name>
    <dbReference type="NCBI Taxonomy" id="904376"/>
    <lineage>
        <taxon>Bacteria</taxon>
        <taxon>Bacillati</taxon>
        <taxon>Cyanobacteriota</taxon>
        <taxon>Cyanophyceae</taxon>
        <taxon>Oculatellales</taxon>
        <taxon>Oculatellaceae</taxon>
        <taxon>Drouetiella</taxon>
    </lineage>
</organism>
<comment type="caution">
    <text evidence="1">The sequence shown here is derived from an EMBL/GenBank/DDBJ whole genome shotgun (WGS) entry which is preliminary data.</text>
</comment>
<gene>
    <name evidence="1" type="ORF">KME15_25100</name>
</gene>
<reference evidence="1" key="1">
    <citation type="submission" date="2021-05" db="EMBL/GenBank/DDBJ databases">
        <authorList>
            <person name="Pietrasiak N."/>
            <person name="Ward R."/>
            <person name="Stajich J.E."/>
            <person name="Kurbessoian T."/>
        </authorList>
    </citation>
    <scope>NUCLEOTIDE SEQUENCE</scope>
    <source>
        <strain evidence="1">UHER 2000/2452</strain>
    </source>
</reference>
<evidence type="ECO:0000313" key="2">
    <source>
        <dbReference type="Proteomes" id="UP000757435"/>
    </source>
</evidence>
<name>A0A951UPH2_9CYAN</name>
<dbReference type="Proteomes" id="UP000757435">
    <property type="component" value="Unassembled WGS sequence"/>
</dbReference>
<protein>
    <submittedName>
        <fullName evidence="1">Uncharacterized protein</fullName>
    </submittedName>
</protein>
<reference evidence="1" key="2">
    <citation type="journal article" date="2022" name="Microbiol. Resour. Announc.">
        <title>Metagenome Sequencing to Explore Phylogenomics of Terrestrial Cyanobacteria.</title>
        <authorList>
            <person name="Ward R.D."/>
            <person name="Stajich J.E."/>
            <person name="Johansen J.R."/>
            <person name="Huntemann M."/>
            <person name="Clum A."/>
            <person name="Foster B."/>
            <person name="Foster B."/>
            <person name="Roux S."/>
            <person name="Palaniappan K."/>
            <person name="Varghese N."/>
            <person name="Mukherjee S."/>
            <person name="Reddy T.B.K."/>
            <person name="Daum C."/>
            <person name="Copeland A."/>
            <person name="Chen I.A."/>
            <person name="Ivanova N.N."/>
            <person name="Kyrpides N.C."/>
            <person name="Shapiro N."/>
            <person name="Eloe-Fadrosh E.A."/>
            <person name="Pietrasiak N."/>
        </authorList>
    </citation>
    <scope>NUCLEOTIDE SEQUENCE</scope>
    <source>
        <strain evidence="1">UHER 2000/2452</strain>
    </source>
</reference>
<dbReference type="EMBL" id="JAHHHD010000051">
    <property type="protein sequence ID" value="MBW4661956.1"/>
    <property type="molecule type" value="Genomic_DNA"/>
</dbReference>
<evidence type="ECO:0000313" key="1">
    <source>
        <dbReference type="EMBL" id="MBW4661956.1"/>
    </source>
</evidence>
<accession>A0A951UPH2</accession>
<sequence length="79" mass="8571">MVDPKLLEQLKTASVDERIAVIEMLVQSLKSDINPGVAPSLETTTDSHHPAFGFMKETGAILGDVLTPVLPETAWEVLQ</sequence>
<dbReference type="AlphaFoldDB" id="A0A951UPH2"/>
<proteinExistence type="predicted"/>